<evidence type="ECO:0000313" key="2">
    <source>
        <dbReference type="WBParaSite" id="jg1933"/>
    </source>
</evidence>
<reference evidence="2" key="1">
    <citation type="submission" date="2022-11" db="UniProtKB">
        <authorList>
            <consortium name="WormBaseParasite"/>
        </authorList>
    </citation>
    <scope>IDENTIFICATION</scope>
</reference>
<proteinExistence type="predicted"/>
<name>A0A915DFH8_9BILA</name>
<organism evidence="1 2">
    <name type="scientific">Ditylenchus dipsaci</name>
    <dbReference type="NCBI Taxonomy" id="166011"/>
    <lineage>
        <taxon>Eukaryota</taxon>
        <taxon>Metazoa</taxon>
        <taxon>Ecdysozoa</taxon>
        <taxon>Nematoda</taxon>
        <taxon>Chromadorea</taxon>
        <taxon>Rhabditida</taxon>
        <taxon>Tylenchina</taxon>
        <taxon>Tylenchomorpha</taxon>
        <taxon>Sphaerularioidea</taxon>
        <taxon>Anguinidae</taxon>
        <taxon>Anguininae</taxon>
        <taxon>Ditylenchus</taxon>
    </lineage>
</organism>
<evidence type="ECO:0000313" key="1">
    <source>
        <dbReference type="Proteomes" id="UP000887574"/>
    </source>
</evidence>
<dbReference type="AlphaFoldDB" id="A0A915DFH8"/>
<dbReference type="WBParaSite" id="jg1933">
    <property type="protein sequence ID" value="jg1933"/>
    <property type="gene ID" value="jg1933"/>
</dbReference>
<accession>A0A915DFH8</accession>
<protein>
    <submittedName>
        <fullName evidence="2">Uncharacterized protein</fullName>
    </submittedName>
</protein>
<keyword evidence="1" id="KW-1185">Reference proteome</keyword>
<sequence>MQSTPGMLSVFCLQLNESSLQTDQLLLDHYNDNVLPKLSNNLPHSHSVSNVLKYSTSLNYLDSVTVETRTVLPTRTPFKQPKQYECCLSSTKDYISESDRKCREGIINVDDELLRTVTKYCLNLEYFGVLIPNNFSKGSSLAKWT</sequence>
<dbReference type="Proteomes" id="UP000887574">
    <property type="component" value="Unplaced"/>
</dbReference>